<keyword evidence="8" id="KW-1185">Reference proteome</keyword>
<comment type="similarity">
    <text evidence="4">Belongs to the cyclophilin-type PPIase family.</text>
</comment>
<reference evidence="7 8" key="1">
    <citation type="journal article" date="2015" name="Genome Biol. Evol.">
        <title>Phylogenomic analyses indicate that early fungi evolved digesting cell walls of algal ancestors of land plants.</title>
        <authorList>
            <person name="Chang Y."/>
            <person name="Wang S."/>
            <person name="Sekimoto S."/>
            <person name="Aerts A.L."/>
            <person name="Choi C."/>
            <person name="Clum A."/>
            <person name="LaButti K.M."/>
            <person name="Lindquist E.A."/>
            <person name="Yee Ngan C."/>
            <person name="Ohm R.A."/>
            <person name="Salamov A.A."/>
            <person name="Grigoriev I.V."/>
            <person name="Spatafora J.W."/>
            <person name="Berbee M.L."/>
        </authorList>
    </citation>
    <scope>NUCLEOTIDE SEQUENCE [LARGE SCALE GENOMIC DNA]</scope>
    <source>
        <strain evidence="7 8">JEL478</strain>
    </source>
</reference>
<comment type="catalytic activity">
    <reaction evidence="1 4">
        <text>[protein]-peptidylproline (omega=180) = [protein]-peptidylproline (omega=0)</text>
        <dbReference type="Rhea" id="RHEA:16237"/>
        <dbReference type="Rhea" id="RHEA-COMP:10747"/>
        <dbReference type="Rhea" id="RHEA-COMP:10748"/>
        <dbReference type="ChEBI" id="CHEBI:83833"/>
        <dbReference type="ChEBI" id="CHEBI:83834"/>
        <dbReference type="EC" id="5.2.1.8"/>
    </reaction>
</comment>
<proteinExistence type="inferred from homology"/>
<evidence type="ECO:0000256" key="5">
    <source>
        <dbReference type="SAM" id="MobiDB-lite"/>
    </source>
</evidence>
<dbReference type="GO" id="GO:0003755">
    <property type="term" value="F:peptidyl-prolyl cis-trans isomerase activity"/>
    <property type="evidence" value="ECO:0007669"/>
    <property type="project" value="UniProtKB-UniRule"/>
</dbReference>
<dbReference type="SUPFAM" id="SSF50891">
    <property type="entry name" value="Cyclophilin-like"/>
    <property type="match status" value="1"/>
</dbReference>
<evidence type="ECO:0000256" key="4">
    <source>
        <dbReference type="RuleBase" id="RU363019"/>
    </source>
</evidence>
<dbReference type="OMA" id="FADEWEG"/>
<comment type="function">
    <text evidence="4">PPIases accelerate the folding of proteins. It catalyzes the cis-trans isomerization of proline imidic peptide bonds in oligopeptides.</text>
</comment>
<dbReference type="GO" id="GO:0006457">
    <property type="term" value="P:protein folding"/>
    <property type="evidence" value="ECO:0007669"/>
    <property type="project" value="InterPro"/>
</dbReference>
<evidence type="ECO:0000256" key="1">
    <source>
        <dbReference type="ARBA" id="ARBA00000971"/>
    </source>
</evidence>
<feature type="chain" id="PRO_5007230259" description="Peptidyl-prolyl cis-trans isomerase" evidence="4">
    <location>
        <begin position="22"/>
        <end position="218"/>
    </location>
</feature>
<dbReference type="Pfam" id="PF00160">
    <property type="entry name" value="Pro_isomerase"/>
    <property type="match status" value="1"/>
</dbReference>
<dbReference type="FunFam" id="2.40.100.10:FF:000025">
    <property type="entry name" value="Peptidyl-prolyl cis-trans isomerase CYP19-2"/>
    <property type="match status" value="1"/>
</dbReference>
<feature type="region of interest" description="Disordered" evidence="5">
    <location>
        <begin position="197"/>
        <end position="218"/>
    </location>
</feature>
<keyword evidence="3 4" id="KW-0413">Isomerase</keyword>
<dbReference type="OrthoDB" id="407558at2759"/>
<dbReference type="EC" id="5.2.1.8" evidence="4"/>
<dbReference type="PANTHER" id="PTHR11071:SF561">
    <property type="entry name" value="PEPTIDYL-PROLYL CIS-TRANS ISOMERASE D-RELATED"/>
    <property type="match status" value="1"/>
</dbReference>
<dbReference type="GO" id="GO:0016018">
    <property type="term" value="F:cyclosporin A binding"/>
    <property type="evidence" value="ECO:0007669"/>
    <property type="project" value="TreeGrafter"/>
</dbReference>
<dbReference type="PROSITE" id="PS00170">
    <property type="entry name" value="CSA_PPIASE_1"/>
    <property type="match status" value="1"/>
</dbReference>
<feature type="domain" description="PPIase cyclophilin-type" evidence="6">
    <location>
        <begin position="33"/>
        <end position="192"/>
    </location>
</feature>
<evidence type="ECO:0000313" key="7">
    <source>
        <dbReference type="EMBL" id="KXS15408.1"/>
    </source>
</evidence>
<dbReference type="PANTHER" id="PTHR11071">
    <property type="entry name" value="PEPTIDYL-PROLYL CIS-TRANS ISOMERASE"/>
    <property type="match status" value="1"/>
</dbReference>
<accession>A0A139AF74</accession>
<dbReference type="PROSITE" id="PS50072">
    <property type="entry name" value="CSA_PPIASE_2"/>
    <property type="match status" value="1"/>
</dbReference>
<organism evidence="7 8">
    <name type="scientific">Gonapodya prolifera (strain JEL478)</name>
    <name type="common">Monoblepharis prolifera</name>
    <dbReference type="NCBI Taxonomy" id="1344416"/>
    <lineage>
        <taxon>Eukaryota</taxon>
        <taxon>Fungi</taxon>
        <taxon>Fungi incertae sedis</taxon>
        <taxon>Chytridiomycota</taxon>
        <taxon>Chytridiomycota incertae sedis</taxon>
        <taxon>Monoblepharidomycetes</taxon>
        <taxon>Monoblepharidales</taxon>
        <taxon>Gonapodyaceae</taxon>
        <taxon>Gonapodya</taxon>
    </lineage>
</organism>
<feature type="signal peptide" evidence="4">
    <location>
        <begin position="1"/>
        <end position="21"/>
    </location>
</feature>
<gene>
    <name evidence="7" type="ORF">M427DRAFT_70025</name>
</gene>
<dbReference type="InterPro" id="IPR029000">
    <property type="entry name" value="Cyclophilin-like_dom_sf"/>
</dbReference>
<dbReference type="EMBL" id="KQ965762">
    <property type="protein sequence ID" value="KXS15408.1"/>
    <property type="molecule type" value="Genomic_DNA"/>
</dbReference>
<name>A0A139AF74_GONPJ</name>
<evidence type="ECO:0000313" key="8">
    <source>
        <dbReference type="Proteomes" id="UP000070544"/>
    </source>
</evidence>
<dbReference type="Gene3D" id="2.40.100.10">
    <property type="entry name" value="Cyclophilin-like"/>
    <property type="match status" value="1"/>
</dbReference>
<evidence type="ECO:0000256" key="3">
    <source>
        <dbReference type="ARBA" id="ARBA00023235"/>
    </source>
</evidence>
<dbReference type="Proteomes" id="UP000070544">
    <property type="component" value="Unassembled WGS sequence"/>
</dbReference>
<dbReference type="InterPro" id="IPR020892">
    <property type="entry name" value="Cyclophilin-type_PPIase_CS"/>
</dbReference>
<protein>
    <recommendedName>
        <fullName evidence="4">Peptidyl-prolyl cis-trans isomerase</fullName>
        <shortName evidence="4">PPIase</shortName>
        <ecNumber evidence="4">5.2.1.8</ecNumber>
    </recommendedName>
</protein>
<dbReference type="GO" id="GO:0005737">
    <property type="term" value="C:cytoplasm"/>
    <property type="evidence" value="ECO:0007669"/>
    <property type="project" value="TreeGrafter"/>
</dbReference>
<keyword evidence="2 4" id="KW-0697">Rotamase</keyword>
<dbReference type="InterPro" id="IPR002130">
    <property type="entry name" value="Cyclophilin-type_PPIase_dom"/>
</dbReference>
<keyword evidence="4" id="KW-0732">Signal</keyword>
<dbReference type="PRINTS" id="PR00153">
    <property type="entry name" value="CSAPPISMRASE"/>
</dbReference>
<dbReference type="STRING" id="1344416.A0A139AF74"/>
<sequence>MLLSTLYLLLASVLLLPATQAAIHDVDITTHVFLDVSRGDVPLGRIVVGLYGNTAPKTVQSFRMLATGERGYGYKGTRFHRVIKGFVVQTGDWEYSNGTGSRSIYGATFSDEPKGLQLSHSAEGVLSMANKGPNKNGSQFFITLNPQLELNGKHTVFGRVVSGLDVVLAIGESVTNSNDRPLLDVVIEDCGEIDFASGGGKQGAKKREGSAGGAKEEL</sequence>
<evidence type="ECO:0000256" key="2">
    <source>
        <dbReference type="ARBA" id="ARBA00023110"/>
    </source>
</evidence>
<evidence type="ECO:0000259" key="6">
    <source>
        <dbReference type="PROSITE" id="PS50072"/>
    </source>
</evidence>
<feature type="compositionally biased region" description="Basic and acidic residues" evidence="5">
    <location>
        <begin position="205"/>
        <end position="218"/>
    </location>
</feature>
<dbReference type="AlphaFoldDB" id="A0A139AF74"/>